<dbReference type="InterPro" id="IPR045862">
    <property type="entry name" value="Trf4-like"/>
</dbReference>
<dbReference type="InterPro" id="IPR054708">
    <property type="entry name" value="MTPAP-like_central"/>
</dbReference>
<dbReference type="GO" id="GO:0043634">
    <property type="term" value="P:polyadenylation-dependent ncRNA catabolic process"/>
    <property type="evidence" value="ECO:0007669"/>
    <property type="project" value="TreeGrafter"/>
</dbReference>
<sequence length="615" mass="67800">MQSSRTRLTCRAHNRFTPSVALWQHFIAPGPQQRLSSTAPQTPRQEATSSPQHVAPHEASQAVGNVADLGAVQHHPKPEKQQGQYPIRRLLTSKGVFLEDKRAASILKNQKALRQTRQASLNGPEDLLAVSKAAFDASEDYKGVAVAPMVNPNPVKESDLPWCLPREERTSMPAMDRLAAEMDKFCAYARPGRYEQIARDHVMEQVRRNVLAPLPQHTLELFGSERTGTALATSDIDFRLIRPNQISDPTKANLPPSPDQRVKGLRGLQTLYSKLRGKYVLTFLRYARYPLISLQDRPSGIDIQIVLANDTSESRKIMQRYMDDIPYLVTLFTVVKTIFDIRGLSDVFRGGFGSYSLFMMIVASIQQSPNQRNDAAGGLLNFLKFWRDFDTTKNGISIEPVELFDKTSVAVMSPKARAQIENGRAKPLPSYMLCLRDPADATNDLGRKGIAIKHVQATFESLLGRLKQDLSVQTRPTFLGPLVGPVYMLNLARRGKLEALGKRLALRTEKSLAEMAKAVREGQTLELTTPGDSNPLKEVAGSSQEEIADTAAGSVEEVAAAHGEEKGVDTAADVEKVTVTTPGSEEKVADTAAINEEEVKDTAAPSIEEKKSQEP</sequence>
<name>A0A6A7BGP5_9PLEO</name>
<dbReference type="GO" id="GO:0003729">
    <property type="term" value="F:mRNA binding"/>
    <property type="evidence" value="ECO:0007669"/>
    <property type="project" value="TreeGrafter"/>
</dbReference>
<proteinExistence type="predicted"/>
<feature type="region of interest" description="Disordered" evidence="1">
    <location>
        <begin position="526"/>
        <end position="615"/>
    </location>
</feature>
<dbReference type="PANTHER" id="PTHR23092:SF15">
    <property type="entry name" value="INACTIVE NON-CANONICAL POLY(A) RNA POLYMERASE PROTEIN TRF4-2-RELATED"/>
    <property type="match status" value="1"/>
</dbReference>
<dbReference type="CDD" id="cd05402">
    <property type="entry name" value="NT_PAP_TUTase"/>
    <property type="match status" value="1"/>
</dbReference>
<accession>A0A6A7BGP5</accession>
<dbReference type="Gene3D" id="3.30.460.10">
    <property type="entry name" value="Beta Polymerase, domain 2"/>
    <property type="match status" value="1"/>
</dbReference>
<dbReference type="Gene3D" id="1.10.1410.10">
    <property type="match status" value="1"/>
</dbReference>
<feature type="compositionally biased region" description="Basic and acidic residues" evidence="1">
    <location>
        <begin position="562"/>
        <end position="576"/>
    </location>
</feature>
<dbReference type="GO" id="GO:0010605">
    <property type="term" value="P:negative regulation of macromolecule metabolic process"/>
    <property type="evidence" value="ECO:0007669"/>
    <property type="project" value="UniProtKB-ARBA"/>
</dbReference>
<feature type="compositionally biased region" description="Polar residues" evidence="1">
    <location>
        <begin position="33"/>
        <end position="52"/>
    </location>
</feature>
<dbReference type="Pfam" id="PF22600">
    <property type="entry name" value="MTPAP-like_central"/>
    <property type="match status" value="1"/>
</dbReference>
<evidence type="ECO:0000313" key="3">
    <source>
        <dbReference type="EMBL" id="KAF2853665.1"/>
    </source>
</evidence>
<evidence type="ECO:0000313" key="4">
    <source>
        <dbReference type="Proteomes" id="UP000799423"/>
    </source>
</evidence>
<organism evidence="3 4">
    <name type="scientific">Plenodomus tracheiphilus IPT5</name>
    <dbReference type="NCBI Taxonomy" id="1408161"/>
    <lineage>
        <taxon>Eukaryota</taxon>
        <taxon>Fungi</taxon>
        <taxon>Dikarya</taxon>
        <taxon>Ascomycota</taxon>
        <taxon>Pezizomycotina</taxon>
        <taxon>Dothideomycetes</taxon>
        <taxon>Pleosporomycetidae</taxon>
        <taxon>Pleosporales</taxon>
        <taxon>Pleosporineae</taxon>
        <taxon>Leptosphaeriaceae</taxon>
        <taxon>Plenodomus</taxon>
    </lineage>
</organism>
<keyword evidence="4" id="KW-1185">Reference proteome</keyword>
<dbReference type="GO" id="GO:0031499">
    <property type="term" value="C:TRAMP complex"/>
    <property type="evidence" value="ECO:0007669"/>
    <property type="project" value="TreeGrafter"/>
</dbReference>
<dbReference type="OrthoDB" id="273917at2759"/>
<dbReference type="SUPFAM" id="SSF81301">
    <property type="entry name" value="Nucleotidyltransferase"/>
    <property type="match status" value="1"/>
</dbReference>
<dbReference type="GO" id="GO:0031123">
    <property type="term" value="P:RNA 3'-end processing"/>
    <property type="evidence" value="ECO:0007669"/>
    <property type="project" value="TreeGrafter"/>
</dbReference>
<protein>
    <recommendedName>
        <fullName evidence="2">Poly(A) RNA polymerase mitochondrial-like central palm domain-containing protein</fullName>
    </recommendedName>
</protein>
<dbReference type="SUPFAM" id="SSF81631">
    <property type="entry name" value="PAP/OAS1 substrate-binding domain"/>
    <property type="match status" value="1"/>
</dbReference>
<dbReference type="EMBL" id="MU006294">
    <property type="protein sequence ID" value="KAF2853665.1"/>
    <property type="molecule type" value="Genomic_DNA"/>
</dbReference>
<evidence type="ECO:0000259" key="2">
    <source>
        <dbReference type="Pfam" id="PF22600"/>
    </source>
</evidence>
<feature type="domain" description="Poly(A) RNA polymerase mitochondrial-like central palm" evidence="2">
    <location>
        <begin position="179"/>
        <end position="311"/>
    </location>
</feature>
<reference evidence="3" key="1">
    <citation type="submission" date="2020-01" db="EMBL/GenBank/DDBJ databases">
        <authorList>
            <consortium name="DOE Joint Genome Institute"/>
            <person name="Haridas S."/>
            <person name="Albert R."/>
            <person name="Binder M."/>
            <person name="Bloem J."/>
            <person name="Labutti K."/>
            <person name="Salamov A."/>
            <person name="Andreopoulos B."/>
            <person name="Baker S.E."/>
            <person name="Barry K."/>
            <person name="Bills G."/>
            <person name="Bluhm B.H."/>
            <person name="Cannon C."/>
            <person name="Castanera R."/>
            <person name="Culley D.E."/>
            <person name="Daum C."/>
            <person name="Ezra D."/>
            <person name="Gonzalez J.B."/>
            <person name="Henrissat B."/>
            <person name="Kuo A."/>
            <person name="Liang C."/>
            <person name="Lipzen A."/>
            <person name="Lutzoni F."/>
            <person name="Magnuson J."/>
            <person name="Mondo S."/>
            <person name="Nolan M."/>
            <person name="Ohm R."/>
            <person name="Pangilinan J."/>
            <person name="Park H.-J."/>
            <person name="Ramirez L."/>
            <person name="Alfaro M."/>
            <person name="Sun H."/>
            <person name="Tritt A."/>
            <person name="Yoshinaga Y."/>
            <person name="Zwiers L.-H."/>
            <person name="Turgeon B.G."/>
            <person name="Goodwin S.B."/>
            <person name="Spatafora J.W."/>
            <person name="Crous P.W."/>
            <person name="Grigoriev I.V."/>
        </authorList>
    </citation>
    <scope>NUCLEOTIDE SEQUENCE</scope>
    <source>
        <strain evidence="3">IPT5</strain>
    </source>
</reference>
<dbReference type="AlphaFoldDB" id="A0A6A7BGP5"/>
<dbReference type="PANTHER" id="PTHR23092">
    <property type="entry name" value="POLY(A) RNA POLYMERASE"/>
    <property type="match status" value="1"/>
</dbReference>
<dbReference type="Proteomes" id="UP000799423">
    <property type="component" value="Unassembled WGS sequence"/>
</dbReference>
<evidence type="ECO:0000256" key="1">
    <source>
        <dbReference type="SAM" id="MobiDB-lite"/>
    </source>
</evidence>
<feature type="region of interest" description="Disordered" evidence="1">
    <location>
        <begin position="32"/>
        <end position="59"/>
    </location>
</feature>
<dbReference type="InterPro" id="IPR043519">
    <property type="entry name" value="NT_sf"/>
</dbReference>
<gene>
    <name evidence="3" type="ORF">T440DRAFT_443296</name>
</gene>
<dbReference type="GO" id="GO:0005730">
    <property type="term" value="C:nucleolus"/>
    <property type="evidence" value="ECO:0007669"/>
    <property type="project" value="TreeGrafter"/>
</dbReference>
<dbReference type="GO" id="GO:1990817">
    <property type="term" value="F:poly(A) RNA polymerase activity"/>
    <property type="evidence" value="ECO:0007669"/>
    <property type="project" value="InterPro"/>
</dbReference>